<reference evidence="2" key="1">
    <citation type="journal article" date="2019" name="Int. J. Syst. Evol. Microbiol.">
        <title>The Global Catalogue of Microorganisms (GCM) 10K type strain sequencing project: providing services to taxonomists for standard genome sequencing and annotation.</title>
        <authorList>
            <consortium name="The Broad Institute Genomics Platform"/>
            <consortium name="The Broad Institute Genome Sequencing Center for Infectious Disease"/>
            <person name="Wu L."/>
            <person name="Ma J."/>
        </authorList>
    </citation>
    <scope>NUCLEOTIDE SEQUENCE [LARGE SCALE GENOMIC DNA]</scope>
    <source>
        <strain evidence="2">JCM 18015</strain>
    </source>
</reference>
<dbReference type="EMBL" id="BAABHW010000007">
    <property type="protein sequence ID" value="GAA5081022.1"/>
    <property type="molecule type" value="Genomic_DNA"/>
</dbReference>
<sequence length="87" mass="10157">MEKLPPNHSPEAFLADVFGTRLVRDGKVLRRSARDIERYFGKEAFVEEVYRRGFRAIENAGQIIIFCNREPVRILRPKEASKTRHEA</sequence>
<gene>
    <name evidence="1" type="ORF">GCM10023209_35250</name>
</gene>
<protein>
    <recommendedName>
        <fullName evidence="3">N-(5'-phosphoribosyl)anthranilate isomerase</fullName>
    </recommendedName>
</protein>
<evidence type="ECO:0008006" key="3">
    <source>
        <dbReference type="Google" id="ProtNLM"/>
    </source>
</evidence>
<name>A0ABP9LMS9_9RHOB</name>
<accession>A0ABP9LMS9</accession>
<keyword evidence="2" id="KW-1185">Reference proteome</keyword>
<dbReference type="Proteomes" id="UP001499910">
    <property type="component" value="Unassembled WGS sequence"/>
</dbReference>
<evidence type="ECO:0000313" key="1">
    <source>
        <dbReference type="EMBL" id="GAA5081022.1"/>
    </source>
</evidence>
<proteinExistence type="predicted"/>
<dbReference type="RefSeq" id="WP_222187212.1">
    <property type="nucleotide sequence ID" value="NZ_BAABHW010000007.1"/>
</dbReference>
<evidence type="ECO:0000313" key="2">
    <source>
        <dbReference type="Proteomes" id="UP001499910"/>
    </source>
</evidence>
<comment type="caution">
    <text evidence="1">The sequence shown here is derived from an EMBL/GenBank/DDBJ whole genome shotgun (WGS) entry which is preliminary data.</text>
</comment>
<organism evidence="1 2">
    <name type="scientific">[Roseibacterium] beibuensis</name>
    <dbReference type="NCBI Taxonomy" id="1193142"/>
    <lineage>
        <taxon>Bacteria</taxon>
        <taxon>Pseudomonadati</taxon>
        <taxon>Pseudomonadota</taxon>
        <taxon>Alphaproteobacteria</taxon>
        <taxon>Rhodobacterales</taxon>
        <taxon>Roseobacteraceae</taxon>
        <taxon>Roseicyclus</taxon>
    </lineage>
</organism>